<proteinExistence type="predicted"/>
<evidence type="ECO:0000256" key="1">
    <source>
        <dbReference type="SAM" id="Phobius"/>
    </source>
</evidence>
<dbReference type="Proteomes" id="UP001341840">
    <property type="component" value="Unassembled WGS sequence"/>
</dbReference>
<evidence type="ECO:0000313" key="3">
    <source>
        <dbReference type="Proteomes" id="UP001341840"/>
    </source>
</evidence>
<accession>A0ABU6WKT8</accession>
<feature type="transmembrane region" description="Helical" evidence="1">
    <location>
        <begin position="155"/>
        <end position="182"/>
    </location>
</feature>
<evidence type="ECO:0000313" key="2">
    <source>
        <dbReference type="EMBL" id="MED6184683.1"/>
    </source>
</evidence>
<reference evidence="2 3" key="1">
    <citation type="journal article" date="2023" name="Plants (Basel)">
        <title>Bridging the Gap: Combining Genomics and Transcriptomics Approaches to Understand Stylosanthes scabra, an Orphan Legume from the Brazilian Caatinga.</title>
        <authorList>
            <person name="Ferreira-Neto J.R.C."/>
            <person name="da Silva M.D."/>
            <person name="Binneck E."/>
            <person name="de Melo N.F."/>
            <person name="da Silva R.H."/>
            <person name="de Melo A.L.T.M."/>
            <person name="Pandolfi V."/>
            <person name="Bustamante F.O."/>
            <person name="Brasileiro-Vidal A.C."/>
            <person name="Benko-Iseppon A.M."/>
        </authorList>
    </citation>
    <scope>NUCLEOTIDE SEQUENCE [LARGE SCALE GENOMIC DNA]</scope>
    <source>
        <tissue evidence="2">Leaves</tissue>
    </source>
</reference>
<gene>
    <name evidence="2" type="ORF">PIB30_049880</name>
</gene>
<dbReference type="EMBL" id="JASCZI010181581">
    <property type="protein sequence ID" value="MED6184683.1"/>
    <property type="molecule type" value="Genomic_DNA"/>
</dbReference>
<organism evidence="2 3">
    <name type="scientific">Stylosanthes scabra</name>
    <dbReference type="NCBI Taxonomy" id="79078"/>
    <lineage>
        <taxon>Eukaryota</taxon>
        <taxon>Viridiplantae</taxon>
        <taxon>Streptophyta</taxon>
        <taxon>Embryophyta</taxon>
        <taxon>Tracheophyta</taxon>
        <taxon>Spermatophyta</taxon>
        <taxon>Magnoliopsida</taxon>
        <taxon>eudicotyledons</taxon>
        <taxon>Gunneridae</taxon>
        <taxon>Pentapetalae</taxon>
        <taxon>rosids</taxon>
        <taxon>fabids</taxon>
        <taxon>Fabales</taxon>
        <taxon>Fabaceae</taxon>
        <taxon>Papilionoideae</taxon>
        <taxon>50 kb inversion clade</taxon>
        <taxon>dalbergioids sensu lato</taxon>
        <taxon>Dalbergieae</taxon>
        <taxon>Pterocarpus clade</taxon>
        <taxon>Stylosanthes</taxon>
    </lineage>
</organism>
<keyword evidence="1" id="KW-0472">Membrane</keyword>
<comment type="caution">
    <text evidence="2">The sequence shown here is derived from an EMBL/GenBank/DDBJ whole genome shotgun (WGS) entry which is preliminary data.</text>
</comment>
<keyword evidence="3" id="KW-1185">Reference proteome</keyword>
<sequence length="189" mass="21814">MLRSAHLTIVQRTLNGVPSLNDQSRRCAFDGQALRRIWEPDHNIAPTRELECFEPSFRGNSFDSFRAVRESSGHFAFDGDSPASFLPGATCPSELLYQRRMLRLCFADVLRSNDAFSLVFERLRFSRFLKPSHHLLAPWVPKECLRSFWGLKRHFSFALILFSLKLCSRLLVLFAFGLPFFLQRISVSL</sequence>
<keyword evidence="1" id="KW-0812">Transmembrane</keyword>
<name>A0ABU6WKT8_9FABA</name>
<protein>
    <submittedName>
        <fullName evidence="2">Uncharacterized protein</fullName>
    </submittedName>
</protein>
<keyword evidence="1" id="KW-1133">Transmembrane helix</keyword>